<dbReference type="OrthoDB" id="9804758at2"/>
<reference evidence="14" key="1">
    <citation type="submission" date="2018-07" db="EMBL/GenBank/DDBJ databases">
        <title>Genome sequencing of Paracoccus sp. SC2-6.</title>
        <authorList>
            <person name="Heo J."/>
            <person name="Kim S.-J."/>
            <person name="Kwon S.-W."/>
        </authorList>
    </citation>
    <scope>NUCLEOTIDE SEQUENCE [LARGE SCALE GENOMIC DNA]</scope>
    <source>
        <strain evidence="14">SC2-6</strain>
    </source>
</reference>
<keyword evidence="9 11" id="KW-0501">Molybdenum cofactor biosynthesis</keyword>
<comment type="similarity">
    <text evidence="4 11">Belongs to the MoeA family.</text>
</comment>
<evidence type="ECO:0000256" key="3">
    <source>
        <dbReference type="ARBA" id="ARBA00005046"/>
    </source>
</evidence>
<dbReference type="GO" id="GO:0006777">
    <property type="term" value="P:Mo-molybdopterin cofactor biosynthetic process"/>
    <property type="evidence" value="ECO:0007669"/>
    <property type="project" value="UniProtKB-UniRule"/>
</dbReference>
<dbReference type="Gene3D" id="3.40.980.10">
    <property type="entry name" value="MoaB/Mog-like domain"/>
    <property type="match status" value="1"/>
</dbReference>
<gene>
    <name evidence="13" type="ORF">DRW48_09200</name>
</gene>
<sequence length="398" mass="41313">MIPVDEALARTLALAPAPIPEEVLLAEANGRVLLAPVAARLTQPPFDAASMDGYALRSADLPGPLTVVGEAAAGREWDGEIAPGQAVRIFTGAPVPDGCDRVVMQENVTREGERIAVTDASGGSNIRPRGNDFSEGSVIDAGRRLGPAELALIAAMNVPRVTVARRPVVAILPGGDELVPPGTNPGAGQIINSNDIAIAAIAAAAGALPRILPITRDTAESLRAGLEAAADADIIVTIGGASVGDHDLIAPVTEAMGMERAFWKLAMRPGKPLVVGRLGNALMLGLPGNPISAMVSALLFLRPLIERMQGLPGTQRLHHATLGCDLPPEGPRQHYLRARLNEGAAGDRGLPVITPDDNQDSASLSVMAAAGALLVRPAHDPARRAGEVMDYLSLRDWT</sequence>
<comment type="pathway">
    <text evidence="3 11">Cofactor biosynthesis; molybdopterin biosynthesis.</text>
</comment>
<dbReference type="UniPathway" id="UPA00344"/>
<dbReference type="Pfam" id="PF03454">
    <property type="entry name" value="MoeA_C"/>
    <property type="match status" value="1"/>
</dbReference>
<feature type="domain" description="MoaB/Mog" evidence="12">
    <location>
        <begin position="170"/>
        <end position="307"/>
    </location>
</feature>
<dbReference type="NCBIfam" id="NF045515">
    <property type="entry name" value="Glp_gephyrin"/>
    <property type="match status" value="1"/>
</dbReference>
<dbReference type="SUPFAM" id="SSF53218">
    <property type="entry name" value="Molybdenum cofactor biosynthesis proteins"/>
    <property type="match status" value="1"/>
</dbReference>
<dbReference type="SMART" id="SM00852">
    <property type="entry name" value="MoCF_biosynth"/>
    <property type="match status" value="1"/>
</dbReference>
<comment type="function">
    <text evidence="2 11">Catalyzes the insertion of molybdate into adenylated molybdopterin with the concomitant release of AMP.</text>
</comment>
<dbReference type="GO" id="GO:0046872">
    <property type="term" value="F:metal ion binding"/>
    <property type="evidence" value="ECO:0007669"/>
    <property type="project" value="UniProtKB-UniRule"/>
</dbReference>
<evidence type="ECO:0000256" key="1">
    <source>
        <dbReference type="ARBA" id="ARBA00001946"/>
    </source>
</evidence>
<dbReference type="InterPro" id="IPR036425">
    <property type="entry name" value="MoaB/Mog-like_dom_sf"/>
</dbReference>
<dbReference type="GO" id="GO:0005829">
    <property type="term" value="C:cytosol"/>
    <property type="evidence" value="ECO:0007669"/>
    <property type="project" value="TreeGrafter"/>
</dbReference>
<dbReference type="EMBL" id="CP030918">
    <property type="protein sequence ID" value="AXC49842.1"/>
    <property type="molecule type" value="Genomic_DNA"/>
</dbReference>
<evidence type="ECO:0000256" key="8">
    <source>
        <dbReference type="ARBA" id="ARBA00022842"/>
    </source>
</evidence>
<accession>A0A344PKD7</accession>
<keyword evidence="14" id="KW-1185">Reference proteome</keyword>
<dbReference type="RefSeq" id="WP_114076161.1">
    <property type="nucleotide sequence ID" value="NZ_CP030918.1"/>
</dbReference>
<dbReference type="InterPro" id="IPR005110">
    <property type="entry name" value="MoeA_linker/N"/>
</dbReference>
<organism evidence="13 14">
    <name type="scientific">Paracoccus suum</name>
    <dbReference type="NCBI Taxonomy" id="2259340"/>
    <lineage>
        <taxon>Bacteria</taxon>
        <taxon>Pseudomonadati</taxon>
        <taxon>Pseudomonadota</taxon>
        <taxon>Alphaproteobacteria</taxon>
        <taxon>Rhodobacterales</taxon>
        <taxon>Paracoccaceae</taxon>
        <taxon>Paracoccus</taxon>
    </lineage>
</organism>
<dbReference type="CDD" id="cd00887">
    <property type="entry name" value="MoeA"/>
    <property type="match status" value="1"/>
</dbReference>
<evidence type="ECO:0000313" key="14">
    <source>
        <dbReference type="Proteomes" id="UP000252023"/>
    </source>
</evidence>
<dbReference type="FunFam" id="2.170.190.11:FF:000001">
    <property type="entry name" value="Molybdopterin molybdenumtransferase"/>
    <property type="match status" value="1"/>
</dbReference>
<dbReference type="EC" id="2.10.1.1" evidence="11"/>
<comment type="cofactor">
    <cofactor evidence="1 11">
        <name>Mg(2+)</name>
        <dbReference type="ChEBI" id="CHEBI:18420"/>
    </cofactor>
</comment>
<keyword evidence="6 11" id="KW-0808">Transferase</keyword>
<evidence type="ECO:0000256" key="6">
    <source>
        <dbReference type="ARBA" id="ARBA00022679"/>
    </source>
</evidence>
<evidence type="ECO:0000256" key="5">
    <source>
        <dbReference type="ARBA" id="ARBA00022505"/>
    </source>
</evidence>
<dbReference type="PANTHER" id="PTHR10192:SF5">
    <property type="entry name" value="GEPHYRIN"/>
    <property type="match status" value="1"/>
</dbReference>
<dbReference type="Proteomes" id="UP000252023">
    <property type="component" value="Chromosome"/>
</dbReference>
<name>A0A344PKD7_9RHOB</name>
<evidence type="ECO:0000256" key="11">
    <source>
        <dbReference type="RuleBase" id="RU365090"/>
    </source>
</evidence>
<dbReference type="InterPro" id="IPR036688">
    <property type="entry name" value="MoeA_C_domain_IV_sf"/>
</dbReference>
<evidence type="ECO:0000256" key="9">
    <source>
        <dbReference type="ARBA" id="ARBA00023150"/>
    </source>
</evidence>
<proteinExistence type="inferred from homology"/>
<evidence type="ECO:0000256" key="7">
    <source>
        <dbReference type="ARBA" id="ARBA00022723"/>
    </source>
</evidence>
<dbReference type="GO" id="GO:0061599">
    <property type="term" value="F:molybdopterin molybdotransferase activity"/>
    <property type="evidence" value="ECO:0007669"/>
    <property type="project" value="UniProtKB-UniRule"/>
</dbReference>
<dbReference type="Pfam" id="PF03453">
    <property type="entry name" value="MoeA_N"/>
    <property type="match status" value="1"/>
</dbReference>
<dbReference type="PANTHER" id="PTHR10192">
    <property type="entry name" value="MOLYBDOPTERIN BIOSYNTHESIS PROTEIN"/>
    <property type="match status" value="1"/>
</dbReference>
<dbReference type="Gene3D" id="2.40.340.10">
    <property type="entry name" value="MoeA, C-terminal, domain IV"/>
    <property type="match status" value="1"/>
</dbReference>
<evidence type="ECO:0000256" key="4">
    <source>
        <dbReference type="ARBA" id="ARBA00010763"/>
    </source>
</evidence>
<keyword evidence="5 11" id="KW-0500">Molybdenum</keyword>
<dbReference type="Gene3D" id="2.170.190.11">
    <property type="entry name" value="Molybdopterin biosynthesis moea protein, domain 3"/>
    <property type="match status" value="1"/>
</dbReference>
<keyword evidence="8 11" id="KW-0460">Magnesium</keyword>
<dbReference type="AlphaFoldDB" id="A0A344PKD7"/>
<dbReference type="InterPro" id="IPR038987">
    <property type="entry name" value="MoeA-like"/>
</dbReference>
<dbReference type="Gene3D" id="3.90.105.10">
    <property type="entry name" value="Molybdopterin biosynthesis moea protein, domain 2"/>
    <property type="match status" value="1"/>
</dbReference>
<evidence type="ECO:0000256" key="2">
    <source>
        <dbReference type="ARBA" id="ARBA00002901"/>
    </source>
</evidence>
<comment type="catalytic activity">
    <reaction evidence="10">
        <text>adenylyl-molybdopterin + molybdate = Mo-molybdopterin + AMP + H(+)</text>
        <dbReference type="Rhea" id="RHEA:35047"/>
        <dbReference type="ChEBI" id="CHEBI:15378"/>
        <dbReference type="ChEBI" id="CHEBI:36264"/>
        <dbReference type="ChEBI" id="CHEBI:62727"/>
        <dbReference type="ChEBI" id="CHEBI:71302"/>
        <dbReference type="ChEBI" id="CHEBI:456215"/>
        <dbReference type="EC" id="2.10.1.1"/>
    </reaction>
</comment>
<dbReference type="FunFam" id="3.40.980.10:FF:000004">
    <property type="entry name" value="Molybdopterin molybdenumtransferase"/>
    <property type="match status" value="1"/>
</dbReference>
<evidence type="ECO:0000256" key="10">
    <source>
        <dbReference type="ARBA" id="ARBA00047317"/>
    </source>
</evidence>
<evidence type="ECO:0000259" key="12">
    <source>
        <dbReference type="SMART" id="SM00852"/>
    </source>
</evidence>
<dbReference type="InterPro" id="IPR001453">
    <property type="entry name" value="MoaB/Mog_dom"/>
</dbReference>
<dbReference type="InterPro" id="IPR005111">
    <property type="entry name" value="MoeA_C_domain_IV"/>
</dbReference>
<dbReference type="SUPFAM" id="SSF63882">
    <property type="entry name" value="MoeA N-terminal region -like"/>
    <property type="match status" value="1"/>
</dbReference>
<evidence type="ECO:0000313" key="13">
    <source>
        <dbReference type="EMBL" id="AXC49842.1"/>
    </source>
</evidence>
<dbReference type="SUPFAM" id="SSF63867">
    <property type="entry name" value="MoeA C-terminal domain-like"/>
    <property type="match status" value="1"/>
</dbReference>
<dbReference type="InterPro" id="IPR036135">
    <property type="entry name" value="MoeA_linker/N_sf"/>
</dbReference>
<dbReference type="Pfam" id="PF00994">
    <property type="entry name" value="MoCF_biosynth"/>
    <property type="match status" value="1"/>
</dbReference>
<protein>
    <recommendedName>
        <fullName evidence="11">Molybdopterin molybdenumtransferase</fullName>
        <ecNumber evidence="11">2.10.1.1</ecNumber>
    </recommendedName>
</protein>
<keyword evidence="7 11" id="KW-0479">Metal-binding</keyword>
<dbReference type="KEGG" id="pars:DRW48_09200"/>